<dbReference type="GO" id="GO:0046872">
    <property type="term" value="F:metal ion binding"/>
    <property type="evidence" value="ECO:0007669"/>
    <property type="project" value="UniProtKB-KW"/>
</dbReference>
<evidence type="ECO:0000256" key="2">
    <source>
        <dbReference type="ARBA" id="ARBA00022833"/>
    </source>
</evidence>
<sequence>MIVAKISDLIFEVEDGGRYFELFCSKTSFEILSSSSEVDLLRLILLQAGASEPSVRHAVAALGALQKAAEKRPRTLMYDDHWDEADHHRRNALKLYGRAITFMKKEASSGRQDQRLMLLTCFTSFCFEAWTGNQELAFNQILTGVNLIRTWNNNTTGSLSRPEFRPSFVEEELPRLFAGLALQLLTFTSTMVFQPVSDYQRKIFWKTLLDSLAEMPEKFVSLKEAGVYQSIIQRFGMHVMVHMLAKSKPQPTKNMVVLPFGILSRDELKTGYSEMYLAIEHIERWWKSFDALSKALHEKGGKIMVSAIILNLHITTLYVVLKSVLDADETSSDKYHKLFKEIVKMAEVVVKDEAERSMGFSFGVGVIFSLQFTAQNCRVSNTRRKAIALLLQTARREGIWDSLLLGQIMQWVADIEEEFMENGQIPGWARIPGIKRVADLQRRTATLTCQQRISEDSDETVTRQKEIRW</sequence>
<evidence type="ECO:0000256" key="3">
    <source>
        <dbReference type="ARBA" id="ARBA00023015"/>
    </source>
</evidence>
<dbReference type="Pfam" id="PF11951">
    <property type="entry name" value="Fungal_trans_2"/>
    <property type="match status" value="1"/>
</dbReference>
<keyword evidence="6" id="KW-0539">Nucleus</keyword>
<dbReference type="EMBL" id="KZ613962">
    <property type="protein sequence ID" value="PMD31620.1"/>
    <property type="molecule type" value="Genomic_DNA"/>
</dbReference>
<dbReference type="InterPro" id="IPR021858">
    <property type="entry name" value="Fun_TF"/>
</dbReference>
<dbReference type="PANTHER" id="PTHR36206">
    <property type="entry name" value="ASPERCRYPTIN BIOSYNTHESIS CLUSTER-SPECIFIC TRANSCRIPTION REGULATOR ATNN-RELATED"/>
    <property type="match status" value="1"/>
</dbReference>
<keyword evidence="5" id="KW-0804">Transcription</keyword>
<proteinExistence type="predicted"/>
<keyword evidence="3" id="KW-0805">Transcription regulation</keyword>
<evidence type="ECO:0000256" key="4">
    <source>
        <dbReference type="ARBA" id="ARBA00023125"/>
    </source>
</evidence>
<dbReference type="PANTHER" id="PTHR36206:SF4">
    <property type="entry name" value="HYPOTHETICAL CONSERVED PROTEIN (EUROFUNG)-RELATED"/>
    <property type="match status" value="1"/>
</dbReference>
<organism evidence="7 8">
    <name type="scientific">Hyaloscypha variabilis (strain UAMH 11265 / GT02V1 / F)</name>
    <name type="common">Meliniomyces variabilis</name>
    <dbReference type="NCBI Taxonomy" id="1149755"/>
    <lineage>
        <taxon>Eukaryota</taxon>
        <taxon>Fungi</taxon>
        <taxon>Dikarya</taxon>
        <taxon>Ascomycota</taxon>
        <taxon>Pezizomycotina</taxon>
        <taxon>Leotiomycetes</taxon>
        <taxon>Helotiales</taxon>
        <taxon>Hyaloscyphaceae</taxon>
        <taxon>Hyaloscypha</taxon>
        <taxon>Hyaloscypha variabilis</taxon>
    </lineage>
</organism>
<dbReference type="AlphaFoldDB" id="A0A2J6QZD5"/>
<accession>A0A2J6QZD5</accession>
<keyword evidence="1" id="KW-0479">Metal-binding</keyword>
<reference evidence="7 8" key="1">
    <citation type="submission" date="2016-04" db="EMBL/GenBank/DDBJ databases">
        <title>A degradative enzymes factory behind the ericoid mycorrhizal symbiosis.</title>
        <authorList>
            <consortium name="DOE Joint Genome Institute"/>
            <person name="Martino E."/>
            <person name="Morin E."/>
            <person name="Grelet G."/>
            <person name="Kuo A."/>
            <person name="Kohler A."/>
            <person name="Daghino S."/>
            <person name="Barry K."/>
            <person name="Choi C."/>
            <person name="Cichocki N."/>
            <person name="Clum A."/>
            <person name="Copeland A."/>
            <person name="Hainaut M."/>
            <person name="Haridas S."/>
            <person name="Labutti K."/>
            <person name="Lindquist E."/>
            <person name="Lipzen A."/>
            <person name="Khouja H.-R."/>
            <person name="Murat C."/>
            <person name="Ohm R."/>
            <person name="Olson A."/>
            <person name="Spatafora J."/>
            <person name="Veneault-Fourrey C."/>
            <person name="Henrissat B."/>
            <person name="Grigoriev I."/>
            <person name="Martin F."/>
            <person name="Perotto S."/>
        </authorList>
    </citation>
    <scope>NUCLEOTIDE SEQUENCE [LARGE SCALE GENOMIC DNA]</scope>
    <source>
        <strain evidence="7 8">F</strain>
    </source>
</reference>
<name>A0A2J6QZD5_HYAVF</name>
<evidence type="ECO:0000256" key="1">
    <source>
        <dbReference type="ARBA" id="ARBA00022723"/>
    </source>
</evidence>
<evidence type="ECO:0008006" key="9">
    <source>
        <dbReference type="Google" id="ProtNLM"/>
    </source>
</evidence>
<gene>
    <name evidence="7" type="ORF">L207DRAFT_537082</name>
</gene>
<evidence type="ECO:0000313" key="7">
    <source>
        <dbReference type="EMBL" id="PMD31620.1"/>
    </source>
</evidence>
<protein>
    <recommendedName>
        <fullName evidence="9">Transcription factor domain-containing protein</fullName>
    </recommendedName>
</protein>
<evidence type="ECO:0000256" key="6">
    <source>
        <dbReference type="ARBA" id="ARBA00023242"/>
    </source>
</evidence>
<evidence type="ECO:0000256" key="5">
    <source>
        <dbReference type="ARBA" id="ARBA00023163"/>
    </source>
</evidence>
<keyword evidence="8" id="KW-1185">Reference proteome</keyword>
<keyword evidence="2" id="KW-0862">Zinc</keyword>
<dbReference type="Proteomes" id="UP000235786">
    <property type="component" value="Unassembled WGS sequence"/>
</dbReference>
<dbReference type="InterPro" id="IPR052360">
    <property type="entry name" value="Transcr_Regulatory_Proteins"/>
</dbReference>
<dbReference type="STRING" id="1149755.A0A2J6QZD5"/>
<evidence type="ECO:0000313" key="8">
    <source>
        <dbReference type="Proteomes" id="UP000235786"/>
    </source>
</evidence>
<dbReference type="GO" id="GO:0003677">
    <property type="term" value="F:DNA binding"/>
    <property type="evidence" value="ECO:0007669"/>
    <property type="project" value="UniProtKB-KW"/>
</dbReference>
<dbReference type="OrthoDB" id="2593732at2759"/>
<keyword evidence="4" id="KW-0238">DNA-binding</keyword>